<feature type="compositionally biased region" description="Basic and acidic residues" evidence="1">
    <location>
        <begin position="1"/>
        <end position="15"/>
    </location>
</feature>
<feature type="region of interest" description="Disordered" evidence="1">
    <location>
        <begin position="93"/>
        <end position="146"/>
    </location>
</feature>
<evidence type="ECO:0000313" key="2">
    <source>
        <dbReference type="EMBL" id="KAL0133081.1"/>
    </source>
</evidence>
<comment type="caution">
    <text evidence="2">The sequence shown here is derived from an EMBL/GenBank/DDBJ whole genome shotgun (WGS) entry which is preliminary data.</text>
</comment>
<feature type="region of interest" description="Disordered" evidence="1">
    <location>
        <begin position="1"/>
        <end position="45"/>
    </location>
</feature>
<dbReference type="AlphaFoldDB" id="A0AAW2H149"/>
<feature type="compositionally biased region" description="Basic and acidic residues" evidence="1">
    <location>
        <begin position="105"/>
        <end position="133"/>
    </location>
</feature>
<evidence type="ECO:0000256" key="1">
    <source>
        <dbReference type="SAM" id="MobiDB-lite"/>
    </source>
</evidence>
<evidence type="ECO:0000313" key="3">
    <source>
        <dbReference type="Proteomes" id="UP001430953"/>
    </source>
</evidence>
<sequence>MEEESVREAAVEGHGRRLLARARNGAERKPSPAPPSGGHCRRTNGHARVCRDTTATFWLPPETKWLPYLAASPRDGDKATCCPFNQTSVIGRPEEDFPLPVGTRPTKDLVEPRRERPSRIPRSIRDRDEDYSSTRKGTFTRNHRRSSAELYRAKRRGGVIGTSDHVFDLQDAREAACAHTHTRAHKRAHAFSLRVDSYSIHGVNLSKAFASARESEYHLNALSIPACIRARA</sequence>
<protein>
    <submittedName>
        <fullName evidence="2">Uncharacterized protein</fullName>
    </submittedName>
</protein>
<dbReference type="Proteomes" id="UP001430953">
    <property type="component" value="Unassembled WGS sequence"/>
</dbReference>
<organism evidence="2 3">
    <name type="scientific">Cardiocondyla obscurior</name>
    <dbReference type="NCBI Taxonomy" id="286306"/>
    <lineage>
        <taxon>Eukaryota</taxon>
        <taxon>Metazoa</taxon>
        <taxon>Ecdysozoa</taxon>
        <taxon>Arthropoda</taxon>
        <taxon>Hexapoda</taxon>
        <taxon>Insecta</taxon>
        <taxon>Pterygota</taxon>
        <taxon>Neoptera</taxon>
        <taxon>Endopterygota</taxon>
        <taxon>Hymenoptera</taxon>
        <taxon>Apocrita</taxon>
        <taxon>Aculeata</taxon>
        <taxon>Formicoidea</taxon>
        <taxon>Formicidae</taxon>
        <taxon>Myrmicinae</taxon>
        <taxon>Cardiocondyla</taxon>
    </lineage>
</organism>
<reference evidence="2 3" key="1">
    <citation type="submission" date="2023-03" db="EMBL/GenBank/DDBJ databases">
        <title>High recombination rates correlate with genetic variation in Cardiocondyla obscurior ants.</title>
        <authorList>
            <person name="Errbii M."/>
        </authorList>
    </citation>
    <scope>NUCLEOTIDE SEQUENCE [LARGE SCALE GENOMIC DNA]</scope>
    <source>
        <strain evidence="2">Alpha-2009</strain>
        <tissue evidence="2">Whole body</tissue>
    </source>
</reference>
<accession>A0AAW2H149</accession>
<dbReference type="EMBL" id="JADYXP020000001">
    <property type="protein sequence ID" value="KAL0133081.1"/>
    <property type="molecule type" value="Genomic_DNA"/>
</dbReference>
<proteinExistence type="predicted"/>
<name>A0AAW2H149_9HYME</name>
<keyword evidence="3" id="KW-1185">Reference proteome</keyword>
<gene>
    <name evidence="2" type="ORF">PUN28_000684</name>
</gene>